<gene>
    <name evidence="2" type="ORF">CYNAS_LOCUS19722</name>
</gene>
<dbReference type="Proteomes" id="UP001176961">
    <property type="component" value="Unassembled WGS sequence"/>
</dbReference>
<evidence type="ECO:0000256" key="1">
    <source>
        <dbReference type="SAM" id="SignalP"/>
    </source>
</evidence>
<comment type="caution">
    <text evidence="2">The sequence shown here is derived from an EMBL/GenBank/DDBJ whole genome shotgun (WGS) entry which is preliminary data.</text>
</comment>
<accession>A0AA36HCU6</accession>
<evidence type="ECO:0000313" key="2">
    <source>
        <dbReference type="EMBL" id="CAJ0607739.1"/>
    </source>
</evidence>
<keyword evidence="1" id="KW-0732">Signal</keyword>
<protein>
    <submittedName>
        <fullName evidence="2">Uncharacterized protein</fullName>
    </submittedName>
</protein>
<reference evidence="2" key="1">
    <citation type="submission" date="2023-07" db="EMBL/GenBank/DDBJ databases">
        <authorList>
            <consortium name="CYATHOMIX"/>
        </authorList>
    </citation>
    <scope>NUCLEOTIDE SEQUENCE</scope>
    <source>
        <strain evidence="2">N/A</strain>
    </source>
</reference>
<evidence type="ECO:0000313" key="3">
    <source>
        <dbReference type="Proteomes" id="UP001176961"/>
    </source>
</evidence>
<dbReference type="AlphaFoldDB" id="A0AA36HCU6"/>
<organism evidence="2 3">
    <name type="scientific">Cylicocyclus nassatus</name>
    <name type="common">Nematode worm</name>
    <dbReference type="NCBI Taxonomy" id="53992"/>
    <lineage>
        <taxon>Eukaryota</taxon>
        <taxon>Metazoa</taxon>
        <taxon>Ecdysozoa</taxon>
        <taxon>Nematoda</taxon>
        <taxon>Chromadorea</taxon>
        <taxon>Rhabditida</taxon>
        <taxon>Rhabditina</taxon>
        <taxon>Rhabditomorpha</taxon>
        <taxon>Strongyloidea</taxon>
        <taxon>Strongylidae</taxon>
        <taxon>Cylicocyclus</taxon>
    </lineage>
</organism>
<sequence length="96" mass="11393">MRELALVLLLLLVLEVAVEALTKKERQMMCKNMYKEPLVARKQCSNACQMYRGCLWGYCKLKDKRKRCKCRQCPKLKKGETYSKHKKEQKTHKKKA</sequence>
<feature type="chain" id="PRO_5041318602" evidence="1">
    <location>
        <begin position="21"/>
        <end position="96"/>
    </location>
</feature>
<feature type="signal peptide" evidence="1">
    <location>
        <begin position="1"/>
        <end position="20"/>
    </location>
</feature>
<dbReference type="EMBL" id="CATQJL010000316">
    <property type="protein sequence ID" value="CAJ0607739.1"/>
    <property type="molecule type" value="Genomic_DNA"/>
</dbReference>
<keyword evidence="3" id="KW-1185">Reference proteome</keyword>
<name>A0AA36HCU6_CYLNA</name>
<proteinExistence type="predicted"/>